<protein>
    <submittedName>
        <fullName evidence="3">DNA transformation protein tfoX</fullName>
    </submittedName>
</protein>
<name>A0A5J6MEK2_9PROT</name>
<organism evidence="3 4">
    <name type="scientific">Hypericibacter terrae</name>
    <dbReference type="NCBI Taxonomy" id="2602015"/>
    <lineage>
        <taxon>Bacteria</taxon>
        <taxon>Pseudomonadati</taxon>
        <taxon>Pseudomonadota</taxon>
        <taxon>Alphaproteobacteria</taxon>
        <taxon>Rhodospirillales</taxon>
        <taxon>Dongiaceae</taxon>
        <taxon>Hypericibacter</taxon>
    </lineage>
</organism>
<dbReference type="PANTHER" id="PTHR36121">
    <property type="entry name" value="PROTEIN SXY"/>
    <property type="match status" value="1"/>
</dbReference>
<dbReference type="PANTHER" id="PTHR36121:SF1">
    <property type="entry name" value="PROTEIN SXY"/>
    <property type="match status" value="1"/>
</dbReference>
<proteinExistence type="predicted"/>
<keyword evidence="4" id="KW-1185">Reference proteome</keyword>
<dbReference type="Proteomes" id="UP000326202">
    <property type="component" value="Chromosome"/>
</dbReference>
<accession>A0A5J6MEK2</accession>
<feature type="compositionally biased region" description="Basic residues" evidence="1">
    <location>
        <begin position="110"/>
        <end position="127"/>
    </location>
</feature>
<feature type="region of interest" description="Disordered" evidence="1">
    <location>
        <begin position="106"/>
        <end position="127"/>
    </location>
</feature>
<feature type="domain" description="TfoX N-terminal" evidence="2">
    <location>
        <begin position="12"/>
        <end position="102"/>
    </location>
</feature>
<dbReference type="SUPFAM" id="SSF159894">
    <property type="entry name" value="YgaC/TfoX-N like"/>
    <property type="match status" value="1"/>
</dbReference>
<dbReference type="OrthoDB" id="1524907at2"/>
<reference evidence="3 4" key="1">
    <citation type="submission" date="2019-08" db="EMBL/GenBank/DDBJ databases">
        <title>Hyperibacter terrae gen. nov., sp. nov. and Hyperibacter viscosus sp. nov., two new members in the family Rhodospirillaceae isolated from the rhizosphere of Hypericum perforatum.</title>
        <authorList>
            <person name="Noviana Z."/>
        </authorList>
    </citation>
    <scope>NUCLEOTIDE SEQUENCE [LARGE SCALE GENOMIC DNA]</scope>
    <source>
        <strain evidence="3 4">R5913</strain>
    </source>
</reference>
<sequence>MSSGYGTYLLDELGSLGQVSLRRMFGGAGLFLDGLMIGILDEDVLYLKVDARNRPDFEAAGSEPFTYARMGQEVALSFWRLPDEIIEDGEELRAWALKSRAAAIATGKAKAPRPKAAAKKRATRRRH</sequence>
<dbReference type="EMBL" id="CP042906">
    <property type="protein sequence ID" value="QEX15893.1"/>
    <property type="molecule type" value="Genomic_DNA"/>
</dbReference>
<evidence type="ECO:0000313" key="4">
    <source>
        <dbReference type="Proteomes" id="UP000326202"/>
    </source>
</evidence>
<gene>
    <name evidence="3" type="primary">tfoX</name>
    <name evidence="3" type="ORF">FRZ44_11820</name>
</gene>
<evidence type="ECO:0000259" key="2">
    <source>
        <dbReference type="Pfam" id="PF04993"/>
    </source>
</evidence>
<evidence type="ECO:0000313" key="3">
    <source>
        <dbReference type="EMBL" id="QEX15893.1"/>
    </source>
</evidence>
<dbReference type="AlphaFoldDB" id="A0A5J6MEK2"/>
<dbReference type="InterPro" id="IPR047525">
    <property type="entry name" value="TfoX-like"/>
</dbReference>
<dbReference type="Gene3D" id="3.30.1460.30">
    <property type="entry name" value="YgaC/TfoX-N like chaperone"/>
    <property type="match status" value="1"/>
</dbReference>
<evidence type="ECO:0000256" key="1">
    <source>
        <dbReference type="SAM" id="MobiDB-lite"/>
    </source>
</evidence>
<dbReference type="RefSeq" id="WP_151176311.1">
    <property type="nucleotide sequence ID" value="NZ_CP042906.1"/>
</dbReference>
<dbReference type="KEGG" id="htq:FRZ44_11820"/>
<dbReference type="InterPro" id="IPR007076">
    <property type="entry name" value="TfoX_N"/>
</dbReference>
<dbReference type="Pfam" id="PF04993">
    <property type="entry name" value="TfoX_N"/>
    <property type="match status" value="1"/>
</dbReference>